<organism evidence="2 3">
    <name type="scientific">Bosea minatitlanensis</name>
    <dbReference type="NCBI Taxonomy" id="128782"/>
    <lineage>
        <taxon>Bacteria</taxon>
        <taxon>Pseudomonadati</taxon>
        <taxon>Pseudomonadota</taxon>
        <taxon>Alphaproteobacteria</taxon>
        <taxon>Hyphomicrobiales</taxon>
        <taxon>Boseaceae</taxon>
        <taxon>Bosea</taxon>
    </lineage>
</organism>
<evidence type="ECO:0000313" key="3">
    <source>
        <dbReference type="Proteomes" id="UP001595976"/>
    </source>
</evidence>
<dbReference type="RefSeq" id="WP_158446711.1">
    <property type="nucleotide sequence ID" value="NZ_JAOAOS010000009.1"/>
</dbReference>
<dbReference type="Proteomes" id="UP001595976">
    <property type="component" value="Unassembled WGS sequence"/>
</dbReference>
<proteinExistence type="predicted"/>
<evidence type="ECO:0000313" key="2">
    <source>
        <dbReference type="EMBL" id="MFC5294418.1"/>
    </source>
</evidence>
<feature type="compositionally biased region" description="Polar residues" evidence="1">
    <location>
        <begin position="1"/>
        <end position="12"/>
    </location>
</feature>
<accession>A0ABW0F6Y7</accession>
<protein>
    <submittedName>
        <fullName evidence="2">Uncharacterized protein</fullName>
    </submittedName>
</protein>
<feature type="region of interest" description="Disordered" evidence="1">
    <location>
        <begin position="199"/>
        <end position="224"/>
    </location>
</feature>
<dbReference type="EMBL" id="JBHSLI010000006">
    <property type="protein sequence ID" value="MFC5294418.1"/>
    <property type="molecule type" value="Genomic_DNA"/>
</dbReference>
<feature type="compositionally biased region" description="Low complexity" evidence="1">
    <location>
        <begin position="199"/>
        <end position="215"/>
    </location>
</feature>
<name>A0ABW0F6Y7_9HYPH</name>
<keyword evidence="3" id="KW-1185">Reference proteome</keyword>
<feature type="region of interest" description="Disordered" evidence="1">
    <location>
        <begin position="1"/>
        <end position="22"/>
    </location>
</feature>
<evidence type="ECO:0000256" key="1">
    <source>
        <dbReference type="SAM" id="MobiDB-lite"/>
    </source>
</evidence>
<gene>
    <name evidence="2" type="ORF">ACFPK2_15630</name>
</gene>
<sequence length="253" mass="27433">MDESQPPASMSVSGGRMTIDGSPQRYLQDTARRFRLEASAPRFVGGYAGRDGRIEDSRRIEAQARIVAGSLRRAGLEGSVRQLSLTLRPLPAAGESVRLLLLLGYREEDGHEESGMAEPFAEAYLAPAVFEALKADMLAGLAEALSLEATTSLWIREEDRGRPGAEPVDWYLGPAEDGRGSAPARGFVESIEWRPPAVRAAEPARAQPEHAAAPAEAEEHGEDGAADQLRRINWSLKQLLLLIAFLLIIVAVK</sequence>
<comment type="caution">
    <text evidence="2">The sequence shown here is derived from an EMBL/GenBank/DDBJ whole genome shotgun (WGS) entry which is preliminary data.</text>
</comment>
<reference evidence="3" key="1">
    <citation type="journal article" date="2019" name="Int. J. Syst. Evol. Microbiol.">
        <title>The Global Catalogue of Microorganisms (GCM) 10K type strain sequencing project: providing services to taxonomists for standard genome sequencing and annotation.</title>
        <authorList>
            <consortium name="The Broad Institute Genomics Platform"/>
            <consortium name="The Broad Institute Genome Sequencing Center for Infectious Disease"/>
            <person name="Wu L."/>
            <person name="Ma J."/>
        </authorList>
    </citation>
    <scope>NUCLEOTIDE SEQUENCE [LARGE SCALE GENOMIC DNA]</scope>
    <source>
        <strain evidence="3">CGMCC 1.15643</strain>
    </source>
</reference>